<sequence>MKKLNLLLGFIISITLINCSTKEEQDREKEVVFTIYEETGFGGAILSTYLTEPLLFSESDNEKIRNLTNILVEGLVDFNYERGYRYTFKAKKIWMSEPPQDASDIKYILSELLLKEKVITEDKEEEMTLFVASETIKFIPRYRKEYEAEDESAPNIYDALRVKEVGKDSWMALVDIEDFNYKSGWEYEIRVKKVTQAEPYSVKYVLLDIVSKKEKI</sequence>
<evidence type="ECO:0000313" key="4">
    <source>
        <dbReference type="Proteomes" id="UP000285951"/>
    </source>
</evidence>
<dbReference type="RefSeq" id="WP_156197067.1">
    <property type="nucleotide sequence ID" value="NZ_QTZN02000057.1"/>
</dbReference>
<reference evidence="3 4" key="1">
    <citation type="submission" date="2019-11" db="EMBL/GenBank/DDBJ databases">
        <title>Draft genome sequence of Labilibaculum sp. strain SYP isolated from Black Sea.</title>
        <authorList>
            <person name="Yadav S."/>
            <person name="Villanueva L."/>
        </authorList>
    </citation>
    <scope>NUCLEOTIDE SEQUENCE [LARGE SCALE GENOMIC DNA]</scope>
    <source>
        <strain evidence="3 4">44</strain>
    </source>
</reference>
<dbReference type="Proteomes" id="UP000462449">
    <property type="component" value="Unassembled WGS sequence"/>
</dbReference>
<keyword evidence="4" id="KW-1185">Reference proteome</keyword>
<protein>
    <submittedName>
        <fullName evidence="2">DUF4377 domain-containing protein</fullName>
    </submittedName>
</protein>
<dbReference type="InterPro" id="IPR025485">
    <property type="entry name" value="DUF4377"/>
</dbReference>
<dbReference type="EMBL" id="WOTW01000057">
    <property type="protein sequence ID" value="MUP39688.1"/>
    <property type="molecule type" value="Genomic_DNA"/>
</dbReference>
<dbReference type="Proteomes" id="UP000285951">
    <property type="component" value="Unassembled WGS sequence"/>
</dbReference>
<accession>A0A7M4DAK9</accession>
<comment type="caution">
    <text evidence="2">The sequence shown here is derived from an EMBL/GenBank/DDBJ whole genome shotgun (WGS) entry which is preliminary data.</text>
</comment>
<reference evidence="2 5" key="2">
    <citation type="submission" date="2019-12" db="EMBL/GenBank/DDBJ databases">
        <title>Draft genome sequence of Labilibaculum sp. strain 44 isolated from deep waters of Black Sea.</title>
        <authorList>
            <person name="Yadav S."/>
            <person name="Villanueva L."/>
        </authorList>
    </citation>
    <scope>NUCLEOTIDE SEQUENCE [LARGE SCALE GENOMIC DNA]</scope>
    <source>
        <strain evidence="2 5">44</strain>
    </source>
</reference>
<evidence type="ECO:0000313" key="5">
    <source>
        <dbReference type="Proteomes" id="UP000462449"/>
    </source>
</evidence>
<name>A0A7M4DAK9_9BACT</name>
<proteinExistence type="predicted"/>
<evidence type="ECO:0000313" key="2">
    <source>
        <dbReference type="EMBL" id="MUP39688.1"/>
    </source>
</evidence>
<gene>
    <name evidence="3" type="ORF">DWB62_017885</name>
    <name evidence="2" type="ORF">GNY23_17885</name>
</gene>
<feature type="domain" description="DUF4377" evidence="1">
    <location>
        <begin position="76"/>
        <end position="114"/>
    </location>
</feature>
<feature type="domain" description="DUF4377" evidence="1">
    <location>
        <begin position="158"/>
        <end position="212"/>
    </location>
</feature>
<evidence type="ECO:0000313" key="3">
    <source>
        <dbReference type="EMBL" id="MVB08893.1"/>
    </source>
</evidence>
<organism evidence="2 5">
    <name type="scientific">Labilibaculum euxinus</name>
    <dbReference type="NCBI Taxonomy" id="2686357"/>
    <lineage>
        <taxon>Bacteria</taxon>
        <taxon>Pseudomonadati</taxon>
        <taxon>Bacteroidota</taxon>
        <taxon>Bacteroidia</taxon>
        <taxon>Marinilabiliales</taxon>
        <taxon>Marinifilaceae</taxon>
        <taxon>Labilibaculum</taxon>
    </lineage>
</organism>
<dbReference type="AlphaFoldDB" id="A0A7M4DAK9"/>
<dbReference type="EMBL" id="QTZN02000057">
    <property type="protein sequence ID" value="MVB08893.1"/>
    <property type="molecule type" value="Genomic_DNA"/>
</dbReference>
<dbReference type="Pfam" id="PF14302">
    <property type="entry name" value="DUF4377"/>
    <property type="match status" value="2"/>
</dbReference>
<dbReference type="OrthoDB" id="880459at2"/>
<evidence type="ECO:0000259" key="1">
    <source>
        <dbReference type="Pfam" id="PF14302"/>
    </source>
</evidence>